<feature type="region of interest" description="Disordered" evidence="1">
    <location>
        <begin position="619"/>
        <end position="640"/>
    </location>
</feature>
<gene>
    <name evidence="2" type="ORF">TRSC58_05814</name>
</gene>
<dbReference type="AlphaFoldDB" id="A0A061IXB4"/>
<reference evidence="2 3" key="1">
    <citation type="submission" date="2013-07" db="EMBL/GenBank/DDBJ databases">
        <authorList>
            <person name="Stoco P.H."/>
            <person name="Wagner G."/>
            <person name="Gerber A."/>
            <person name="Zaha A."/>
            <person name="Thompson C."/>
            <person name="Bartholomeu D.C."/>
            <person name="Luckemeyer D.D."/>
            <person name="Bahia D."/>
            <person name="Loreto E."/>
            <person name="Prestes E.B."/>
            <person name="Lima F.M."/>
            <person name="Rodrigues-Luiz G."/>
            <person name="Vallejo G.A."/>
            <person name="Filho J.F."/>
            <person name="Monteiro K.M."/>
            <person name="Tyler K.M."/>
            <person name="de Almeida L.G."/>
            <person name="Ortiz M.F."/>
            <person name="Siervo M.A."/>
            <person name="de Moraes M.H."/>
            <person name="Cunha O.L."/>
            <person name="Mendonca-Neto R."/>
            <person name="Silva R."/>
            <person name="Teixeira S.M."/>
            <person name="Murta S.M."/>
            <person name="Sincero T.C."/>
            <person name="Mendes T.A."/>
            <person name="Urmenyi T.P."/>
            <person name="Silva V.G."/>
            <person name="da Rocha W.D."/>
            <person name="Andersson B."/>
            <person name="Romanha A.J."/>
            <person name="Steindel M."/>
            <person name="de Vasconcelos A.T."/>
            <person name="Grisard E.C."/>
        </authorList>
    </citation>
    <scope>NUCLEOTIDE SEQUENCE [LARGE SCALE GENOMIC DNA]</scope>
    <source>
        <strain evidence="2 3">SC58</strain>
    </source>
</reference>
<sequence>MYMPSQMGASPAATQTTNAALVATVFQRSLDNLLLTATRQRAMSPLRDAVQTTRIKGFTAEDIFHTFVLACDMLHGRRQHRPLLMQSLSDLGKMASLRMLPTSCSVVHIVCHLVQKLLGRTLGGNLNLLHGSLRSTTVWERTGMDSLSNTLLLERTVPLDAELREGSFSATPGSSEAAAMDAQPPDEELQMRILQTLMAYLSACELGNAALSDIISIIFIMYVQAAPESLVEATCAATIEERTQALLRCLRSGGDAKQVEDDSAAFTAQIQAVAYAKDVCALCSGAAPKWLKLDLQRNSFMGPPDVSVVAAATPPRRLRVLLLRTLITHFAEGERINSMHETSAFLTQLLNEDVVSVVLGRGMQLTPHAQRPPGETNLEQPEETSLVDLVSFTDEGPDAEEFSLMQQLGVVVLSKALPVMRHAMPIVLRHHVVLVKLCTEEDTGDVGENARHMAVVLTLWRKAIADHELLQQLLLLSVSSSVLLPTGLSPASLPGSTSSQRPSNRQRAPLTRRQTRASEDDAAAVLLEPFSDRDDVTAEGANGMHPFADLVTLTAELLSNIIIASEGILNLDHLKATKDRGRLAAAAAAASVVEGENLRGALFSAFSRPLQLPSALKMAQGQENGEGSSQQRVLANGTGERHPATGQAADVLSFLTMFTQSFARVVEASRLGNAMSAVRSRAADADAQAAVTALFTSLHSSLLRCFGLAAQHLQGDDVIHMILKGITHLVQTSCNLDLPAQRDSYLQIFVTRLCMPTSRPLLEGEATRTPQRKHVAEESASPAQPTGSPSLAGRGRRLPGKTTPKTHPSTASAAQHRLLEGLQDKFYVLNCVISVANSMGASLGEGWRPVASCLLLTGPLLKEVHRLLEQQQRQSQYDAVDDITLQDVSRNADRVRDALHLLFIHTALLPDGVALDGLLKSFVAETCRRPASSYLLSLRMSSECCALALLTVAACRSDASLALLRRLWCTVKGIYMHVFDPVNIVELVDACRHSDGAMETVAGVLERLVEDVAVMTAQLCLRVSSSVGEKKVEKREGLRQQRLQQGEEKGAVLGLRVCGGAVVPQQLSWYG</sequence>
<evidence type="ECO:0000313" key="2">
    <source>
        <dbReference type="EMBL" id="ESL06511.1"/>
    </source>
</evidence>
<dbReference type="Proteomes" id="UP000031737">
    <property type="component" value="Unassembled WGS sequence"/>
</dbReference>
<feature type="compositionally biased region" description="Polar residues" evidence="1">
    <location>
        <begin position="803"/>
        <end position="813"/>
    </location>
</feature>
<evidence type="ECO:0000256" key="1">
    <source>
        <dbReference type="SAM" id="MobiDB-lite"/>
    </source>
</evidence>
<dbReference type="OrthoDB" id="294853at2759"/>
<feature type="compositionally biased region" description="Low complexity" evidence="1">
    <location>
        <begin position="620"/>
        <end position="631"/>
    </location>
</feature>
<evidence type="ECO:0000313" key="3">
    <source>
        <dbReference type="Proteomes" id="UP000031737"/>
    </source>
</evidence>
<protein>
    <submittedName>
        <fullName evidence="2">Uncharacterized protein</fullName>
    </submittedName>
</protein>
<comment type="caution">
    <text evidence="2">The sequence shown here is derived from an EMBL/GenBank/DDBJ whole genome shotgun (WGS) entry which is preliminary data.</text>
</comment>
<proteinExistence type="predicted"/>
<dbReference type="VEuPathDB" id="TriTrypDB:TRSC58_05814"/>
<name>A0A061IXB4_TRYRA</name>
<feature type="region of interest" description="Disordered" evidence="1">
    <location>
        <begin position="490"/>
        <end position="519"/>
    </location>
</feature>
<organism evidence="2 3">
    <name type="scientific">Trypanosoma rangeli SC58</name>
    <dbReference type="NCBI Taxonomy" id="429131"/>
    <lineage>
        <taxon>Eukaryota</taxon>
        <taxon>Discoba</taxon>
        <taxon>Euglenozoa</taxon>
        <taxon>Kinetoplastea</taxon>
        <taxon>Metakinetoplastina</taxon>
        <taxon>Trypanosomatida</taxon>
        <taxon>Trypanosomatidae</taxon>
        <taxon>Trypanosoma</taxon>
        <taxon>Herpetosoma</taxon>
    </lineage>
</organism>
<feature type="compositionally biased region" description="Polar residues" evidence="1">
    <location>
        <begin position="494"/>
        <end position="506"/>
    </location>
</feature>
<keyword evidence="3" id="KW-1185">Reference proteome</keyword>
<dbReference type="EMBL" id="AUPL01005814">
    <property type="protein sequence ID" value="ESL06511.1"/>
    <property type="molecule type" value="Genomic_DNA"/>
</dbReference>
<feature type="region of interest" description="Disordered" evidence="1">
    <location>
        <begin position="761"/>
        <end position="813"/>
    </location>
</feature>
<accession>A0A061IXB4</accession>